<proteinExistence type="predicted"/>
<reference evidence="3" key="1">
    <citation type="submission" date="2017-02" db="UniProtKB">
        <authorList>
            <consortium name="WormBaseParasite"/>
        </authorList>
    </citation>
    <scope>IDENTIFICATION</scope>
</reference>
<gene>
    <name evidence="1" type="ORF">TCLT_LOCUS5109</name>
</gene>
<organism evidence="3">
    <name type="scientific">Thelazia callipaeda</name>
    <name type="common">Oriental eyeworm</name>
    <name type="synonym">Parasitic nematode</name>
    <dbReference type="NCBI Taxonomy" id="103827"/>
    <lineage>
        <taxon>Eukaryota</taxon>
        <taxon>Metazoa</taxon>
        <taxon>Ecdysozoa</taxon>
        <taxon>Nematoda</taxon>
        <taxon>Chromadorea</taxon>
        <taxon>Rhabditida</taxon>
        <taxon>Spirurina</taxon>
        <taxon>Spiruromorpha</taxon>
        <taxon>Thelazioidea</taxon>
        <taxon>Thelaziidae</taxon>
        <taxon>Thelazia</taxon>
    </lineage>
</organism>
<dbReference type="WBParaSite" id="TCLT_0000512001-mRNA-1">
    <property type="protein sequence ID" value="TCLT_0000512001-mRNA-1"/>
    <property type="gene ID" value="TCLT_0000512001"/>
</dbReference>
<dbReference type="EMBL" id="UYYF01004321">
    <property type="protein sequence ID" value="VDN02313.1"/>
    <property type="molecule type" value="Genomic_DNA"/>
</dbReference>
<evidence type="ECO:0000313" key="1">
    <source>
        <dbReference type="EMBL" id="VDN02313.1"/>
    </source>
</evidence>
<reference evidence="1 2" key="2">
    <citation type="submission" date="2018-11" db="EMBL/GenBank/DDBJ databases">
        <authorList>
            <consortium name="Pathogen Informatics"/>
        </authorList>
    </citation>
    <scope>NUCLEOTIDE SEQUENCE [LARGE SCALE GENOMIC DNA]</scope>
</reference>
<dbReference type="Proteomes" id="UP000276776">
    <property type="component" value="Unassembled WGS sequence"/>
</dbReference>
<accession>A0A0N5CXJ0</accession>
<sequence>MYDWGAKKLNLGLLRELHVEFIFRRQWKRLHVVVYSKTEGFFGAVDWDVCSRPQRKPPYDETNWKATVPGLCHPTHPTGPGEEEPKPCHFWHFGFGLKYQWPQSILPSLG</sequence>
<name>A0A0N5CXJ0_THECL</name>
<keyword evidence="2" id="KW-1185">Reference proteome</keyword>
<evidence type="ECO:0000313" key="3">
    <source>
        <dbReference type="WBParaSite" id="TCLT_0000512001-mRNA-1"/>
    </source>
</evidence>
<dbReference type="AlphaFoldDB" id="A0A0N5CXJ0"/>
<evidence type="ECO:0000313" key="2">
    <source>
        <dbReference type="Proteomes" id="UP000276776"/>
    </source>
</evidence>
<protein>
    <submittedName>
        <fullName evidence="1 3">Uncharacterized protein</fullName>
    </submittedName>
</protein>